<dbReference type="Proteomes" id="UP000008495">
    <property type="component" value="Unassembled WGS sequence"/>
</dbReference>
<dbReference type="InterPro" id="IPR016161">
    <property type="entry name" value="Ald_DH/histidinol_DH"/>
</dbReference>
<dbReference type="eggNOG" id="COG1012">
    <property type="taxonomic scope" value="Bacteria"/>
</dbReference>
<dbReference type="InterPro" id="IPR016162">
    <property type="entry name" value="Ald_DH_N"/>
</dbReference>
<dbReference type="FunFam" id="3.40.309.10:FF:000009">
    <property type="entry name" value="Aldehyde dehydrogenase A"/>
    <property type="match status" value="1"/>
</dbReference>
<dbReference type="Pfam" id="PF00171">
    <property type="entry name" value="Aldedh"/>
    <property type="match status" value="1"/>
</dbReference>
<name>K6UL21_9MICO</name>
<protein>
    <submittedName>
        <fullName evidence="6">Putative succinate-semialdehyde dehydrogenase</fullName>
    </submittedName>
</protein>
<comment type="caution">
    <text evidence="6">The sequence shown here is derived from an EMBL/GenBank/DDBJ whole genome shotgun (WGS) entry which is preliminary data.</text>
</comment>
<dbReference type="InterPro" id="IPR029510">
    <property type="entry name" value="Ald_DH_CS_GLU"/>
</dbReference>
<dbReference type="SUPFAM" id="SSF53720">
    <property type="entry name" value="ALDH-like"/>
    <property type="match status" value="1"/>
</dbReference>
<evidence type="ECO:0000313" key="6">
    <source>
        <dbReference type="EMBL" id="GAB76871.1"/>
    </source>
</evidence>
<evidence type="ECO:0000259" key="5">
    <source>
        <dbReference type="Pfam" id="PF00171"/>
    </source>
</evidence>
<dbReference type="NCBIfam" id="NF006916">
    <property type="entry name" value="PRK09407.1"/>
    <property type="match status" value="1"/>
</dbReference>
<keyword evidence="7" id="KW-1185">Reference proteome</keyword>
<reference evidence="6 7" key="1">
    <citation type="submission" date="2012-08" db="EMBL/GenBank/DDBJ databases">
        <title>Whole genome shotgun sequence of Austwickia chelonae NBRC 105200.</title>
        <authorList>
            <person name="Yoshida I."/>
            <person name="Hosoyama A."/>
            <person name="Tsuchikane K."/>
            <person name="Katsumata H."/>
            <person name="Ando Y."/>
            <person name="Ohji S."/>
            <person name="Hamada M."/>
            <person name="Tamura T."/>
            <person name="Yamazoe A."/>
            <person name="Yamazaki S."/>
            <person name="Fujita N."/>
        </authorList>
    </citation>
    <scope>NUCLEOTIDE SEQUENCE [LARGE SCALE GENOMIC DNA]</scope>
    <source>
        <strain evidence="6 7">NBRC 105200</strain>
    </source>
</reference>
<dbReference type="Gene3D" id="3.40.309.10">
    <property type="entry name" value="Aldehyde Dehydrogenase, Chain A, domain 2"/>
    <property type="match status" value="1"/>
</dbReference>
<proteinExistence type="inferred from homology"/>
<feature type="active site" evidence="3">
    <location>
        <position position="225"/>
    </location>
</feature>
<comment type="similarity">
    <text evidence="1 4">Belongs to the aldehyde dehydrogenase family.</text>
</comment>
<evidence type="ECO:0000256" key="4">
    <source>
        <dbReference type="RuleBase" id="RU003345"/>
    </source>
</evidence>
<organism evidence="6 7">
    <name type="scientific">Austwickia chelonae NBRC 105200</name>
    <dbReference type="NCBI Taxonomy" id="1184607"/>
    <lineage>
        <taxon>Bacteria</taxon>
        <taxon>Bacillati</taxon>
        <taxon>Actinomycetota</taxon>
        <taxon>Actinomycetes</taxon>
        <taxon>Micrococcales</taxon>
        <taxon>Dermatophilaceae</taxon>
        <taxon>Austwickia</taxon>
    </lineage>
</organism>
<gene>
    <name evidence="6" type="ORF">AUCHE_03_00880</name>
</gene>
<keyword evidence="2 4" id="KW-0560">Oxidoreductase</keyword>
<feature type="domain" description="Aldehyde dehydrogenase" evidence="5">
    <location>
        <begin position="2"/>
        <end position="452"/>
    </location>
</feature>
<accession>K6UL21</accession>
<dbReference type="GO" id="GO:0016620">
    <property type="term" value="F:oxidoreductase activity, acting on the aldehyde or oxo group of donors, NAD or NADP as acceptor"/>
    <property type="evidence" value="ECO:0007669"/>
    <property type="project" value="InterPro"/>
</dbReference>
<dbReference type="PANTHER" id="PTHR11699">
    <property type="entry name" value="ALDEHYDE DEHYDROGENASE-RELATED"/>
    <property type="match status" value="1"/>
</dbReference>
<evidence type="ECO:0000256" key="1">
    <source>
        <dbReference type="ARBA" id="ARBA00009986"/>
    </source>
</evidence>
<evidence type="ECO:0000256" key="3">
    <source>
        <dbReference type="PROSITE-ProRule" id="PRU10007"/>
    </source>
</evidence>
<evidence type="ECO:0000313" key="7">
    <source>
        <dbReference type="Proteomes" id="UP000008495"/>
    </source>
</evidence>
<dbReference type="InterPro" id="IPR016163">
    <property type="entry name" value="Ald_DH_C"/>
</dbReference>
<dbReference type="PROSITE" id="PS00687">
    <property type="entry name" value="ALDEHYDE_DEHYDR_GLU"/>
    <property type="match status" value="1"/>
</dbReference>
<dbReference type="InterPro" id="IPR015590">
    <property type="entry name" value="Aldehyde_DH_dom"/>
</dbReference>
<dbReference type="STRING" id="100225.SAMN05421595_2005"/>
<dbReference type="Gene3D" id="3.40.605.10">
    <property type="entry name" value="Aldehyde Dehydrogenase, Chain A, domain 1"/>
    <property type="match status" value="1"/>
</dbReference>
<dbReference type="AlphaFoldDB" id="K6UL21"/>
<sequence length="488" mass="52637">MTPMNGKALARIPLSSPEDVRVAVDGARAAQPAWAALPLSARAQVLLDFHDLVLAHQVEFLDLIQLESGKARLHAFEEIVDVCQVSRYYARTAQRHIGPRRHVGLIPGLTQVTELRHPKGVVGIVAPWNYPLSMGVTDILPALMAGNSVVVRPDLQTSLTLLLCADLLRRAGLPPQVLQVVLGRGSVVGNELFERCDYIGFTGSTRNGRKVAEQAGRRLVACSLELGGKNPMYVAADADLDRAVEGAVRACFASGGQLCVSIERLILHEAIADDFLSRFVPAVRSMRLGPQLTFDADMGSLVSAEQFDVVRRHVDDARERGAVVLAGGRERPDLGPWFYEPTVLSGVTEEMTVCREETFGPVVSIYRVAGDDEAVDLANDTCYGLNASVWTRDVGRGRELAARIQAGTVNVNEGYGAAYASTAAPMGGFKSSGVGRRHGAEGILKYTEAQTIAVQRVQGLGVPPQLSVARFTDTMSFFLKAMKVLGRP</sequence>
<evidence type="ECO:0000256" key="2">
    <source>
        <dbReference type="ARBA" id="ARBA00023002"/>
    </source>
</evidence>
<dbReference type="EMBL" id="BAGZ01000003">
    <property type="protein sequence ID" value="GAB76871.1"/>
    <property type="molecule type" value="Genomic_DNA"/>
</dbReference>